<evidence type="ECO:0000313" key="7">
    <source>
        <dbReference type="Proteomes" id="UP001555786"/>
    </source>
</evidence>
<reference evidence="6 7" key="1">
    <citation type="submission" date="2024-07" db="EMBL/GenBank/DDBJ databases">
        <title>Description of Labrys sedimenti sp. nov., isolated from a diclofenac-degrading enrichment culture.</title>
        <authorList>
            <person name="Tancsics A."/>
            <person name="Csepanyi A."/>
        </authorList>
    </citation>
    <scope>NUCLEOTIDE SEQUENCE [LARGE SCALE GENOMIC DNA]</scope>
    <source>
        <strain evidence="6 7">LMG 23578</strain>
    </source>
</reference>
<comment type="caution">
    <text evidence="6">The sequence shown here is derived from an EMBL/GenBank/DDBJ whole genome shotgun (WGS) entry which is preliminary data.</text>
</comment>
<dbReference type="InterPro" id="IPR007324">
    <property type="entry name" value="Sugar-bd_dom_put"/>
</dbReference>
<evidence type="ECO:0000259" key="5">
    <source>
        <dbReference type="Pfam" id="PF04198"/>
    </source>
</evidence>
<keyword evidence="7" id="KW-1185">Reference proteome</keyword>
<dbReference type="InterPro" id="IPR009057">
    <property type="entry name" value="Homeodomain-like_sf"/>
</dbReference>
<keyword evidence="3" id="KW-0238">DNA-binding</keyword>
<protein>
    <submittedName>
        <fullName evidence="6">Sugar-binding domain-containing protein</fullName>
    </submittedName>
</protein>
<organism evidence="6 7">
    <name type="scientific">Labrys neptuniae</name>
    <dbReference type="NCBI Taxonomy" id="376174"/>
    <lineage>
        <taxon>Bacteria</taxon>
        <taxon>Pseudomonadati</taxon>
        <taxon>Pseudomonadota</taxon>
        <taxon>Alphaproteobacteria</taxon>
        <taxon>Hyphomicrobiales</taxon>
        <taxon>Xanthobacteraceae</taxon>
        <taxon>Labrys</taxon>
    </lineage>
</organism>
<dbReference type="SUPFAM" id="SSF100950">
    <property type="entry name" value="NagB/RpiA/CoA transferase-like"/>
    <property type="match status" value="1"/>
</dbReference>
<keyword evidence="4" id="KW-0804">Transcription</keyword>
<gene>
    <name evidence="6" type="ORF">ABXS05_25540</name>
</gene>
<dbReference type="Pfam" id="PF13412">
    <property type="entry name" value="HTH_24"/>
    <property type="match status" value="1"/>
</dbReference>
<evidence type="ECO:0000256" key="4">
    <source>
        <dbReference type="ARBA" id="ARBA00023163"/>
    </source>
</evidence>
<dbReference type="EMBL" id="JBFNQD010000011">
    <property type="protein sequence ID" value="MEW9308937.1"/>
    <property type="molecule type" value="Genomic_DNA"/>
</dbReference>
<dbReference type="PANTHER" id="PTHR34294">
    <property type="entry name" value="TRANSCRIPTIONAL REGULATOR-RELATED"/>
    <property type="match status" value="1"/>
</dbReference>
<dbReference type="Pfam" id="PF04198">
    <property type="entry name" value="Sugar-bind"/>
    <property type="match status" value="1"/>
</dbReference>
<dbReference type="InterPro" id="IPR051054">
    <property type="entry name" value="SorC_transcr_regulators"/>
</dbReference>
<evidence type="ECO:0000256" key="1">
    <source>
        <dbReference type="ARBA" id="ARBA00010466"/>
    </source>
</evidence>
<evidence type="ECO:0000256" key="3">
    <source>
        <dbReference type="ARBA" id="ARBA00023125"/>
    </source>
</evidence>
<evidence type="ECO:0000256" key="2">
    <source>
        <dbReference type="ARBA" id="ARBA00023015"/>
    </source>
</evidence>
<dbReference type="InterPro" id="IPR037171">
    <property type="entry name" value="NagB/RpiA_transferase-like"/>
</dbReference>
<dbReference type="Gene3D" id="1.10.10.60">
    <property type="entry name" value="Homeodomain-like"/>
    <property type="match status" value="1"/>
</dbReference>
<feature type="domain" description="Sugar-binding" evidence="5">
    <location>
        <begin position="63"/>
        <end position="303"/>
    </location>
</feature>
<dbReference type="Gene3D" id="3.40.50.1360">
    <property type="match status" value="1"/>
</dbReference>
<dbReference type="SUPFAM" id="SSF46689">
    <property type="entry name" value="Homeodomain-like"/>
    <property type="match status" value="1"/>
</dbReference>
<dbReference type="RefSeq" id="WP_311939673.1">
    <property type="nucleotide sequence ID" value="NZ_JAVSCS010000024.1"/>
</dbReference>
<dbReference type="PANTHER" id="PTHR34294:SF1">
    <property type="entry name" value="TRANSCRIPTIONAL REGULATOR LSRR"/>
    <property type="match status" value="1"/>
</dbReference>
<keyword evidence="2" id="KW-0805">Transcription regulation</keyword>
<name>A0ABV3PTG3_9HYPH</name>
<comment type="similarity">
    <text evidence="1">Belongs to the SorC transcriptional regulatory family.</text>
</comment>
<proteinExistence type="inferred from homology"/>
<evidence type="ECO:0000313" key="6">
    <source>
        <dbReference type="EMBL" id="MEW9308937.1"/>
    </source>
</evidence>
<sequence>MDGSATRKTLHLVARLHYESDLSQVEIARRLQLSTATISRLLRRAREEGIVRIEIRDFVAPEEIRRDLINALGLKQAAVVDTVEIGLLDSLAQPVGTLLKEAGLKDGSVLAIGWGRAVRGVIRAGLPRIPGVITVPATGGIQQAAPHFQINEFVRQAAEQLGGEPKFIFAPYLPAPQYRDAFVSDPAVRELITLWDHIDVALVGVGLPHTVDPIHAGTVTSSERALTHVAGDVIRHYFDEDGTILPWDGNNSLIAVSPAQMRAVPLVIGVAVSPAKAKAVIGAVRAKLINAVVTDVATAEAILGELQA</sequence>
<dbReference type="Proteomes" id="UP001555786">
    <property type="component" value="Unassembled WGS sequence"/>
</dbReference>
<accession>A0ABV3PTG3</accession>